<sequence>MPGLVLEDFVWPEYYPPPNEKQLRFRLQAAKAEPAEGAWVQVREVVLERYAADGRVELHVQTPRCDFHTATQEARSDGPLEVRLQSDRLVLEGQGFLWRQSNAWLVVSNRVRTMLRGGWLAEQVGPLGTNAQPLRLPGVGEGEVRIEADRFLFEGSTGRVEFLGKVRATETQAALACDELQFVLSGGPTGRVNRVEARGGVSLERAGLKATAEQAVLDPALERVELTGNVQWERAGASGRADLLQWDLRRETLQARGRTVLHWTRAAGGMVPGLQNALAAGNGPVQLTVTSDSSELSPRLARFEGNVDVIETPAVGPPARLMCSRLVVRTDANGALESVDSTGGVIFERENLRVSGSSCLYQARLNRVEVAGPAHWEADGRSGAGDRLWMEPDRQRFGVEGNAELVWPRPPGDMLLGVAGAPPGGATVLHESAGTDADPAAGEPLWTRVRCGSYVWSADQLEFTGGVEVEDPQMEMSCARLRVRPPAEGEGEPDLMADGGVIVRLAGPAAARITATAQRAEYEAAAARLRLTGQPVIERGDGSRFVAEVVEYHRRTGVISTVGTYRARVERGDNPGTNAPPTLPWPR</sequence>
<protein>
    <recommendedName>
        <fullName evidence="2">Organic solvent tolerance-like N-terminal domain-containing protein</fullName>
    </recommendedName>
</protein>
<evidence type="ECO:0000313" key="4">
    <source>
        <dbReference type="Proteomes" id="UP000477311"/>
    </source>
</evidence>
<evidence type="ECO:0000313" key="3">
    <source>
        <dbReference type="EMBL" id="NGO39807.1"/>
    </source>
</evidence>
<proteinExistence type="predicted"/>
<dbReference type="GO" id="GO:0030288">
    <property type="term" value="C:outer membrane-bounded periplasmic space"/>
    <property type="evidence" value="ECO:0007669"/>
    <property type="project" value="TreeGrafter"/>
</dbReference>
<comment type="caution">
    <text evidence="3">The sequence shown here is derived from an EMBL/GenBank/DDBJ whole genome shotgun (WGS) entry which is preliminary data.</text>
</comment>
<keyword evidence="1" id="KW-0732">Signal</keyword>
<gene>
    <name evidence="3" type="ORF">G4L39_10435</name>
</gene>
<organism evidence="3 4">
    <name type="scientific">Limisphaera ngatamarikiensis</name>
    <dbReference type="NCBI Taxonomy" id="1324935"/>
    <lineage>
        <taxon>Bacteria</taxon>
        <taxon>Pseudomonadati</taxon>
        <taxon>Verrucomicrobiota</taxon>
        <taxon>Verrucomicrobiia</taxon>
        <taxon>Limisphaerales</taxon>
        <taxon>Limisphaeraceae</taxon>
        <taxon>Limisphaera</taxon>
    </lineage>
</organism>
<accession>A0A6M1RR00</accession>
<feature type="domain" description="Organic solvent tolerance-like N-terminal" evidence="2">
    <location>
        <begin position="459"/>
        <end position="557"/>
    </location>
</feature>
<dbReference type="InterPro" id="IPR052037">
    <property type="entry name" value="LPS_export_LptA"/>
</dbReference>
<dbReference type="Gene3D" id="2.60.450.10">
    <property type="entry name" value="Lipopolysaccharide (LPS) transport protein A like domain"/>
    <property type="match status" value="3"/>
</dbReference>
<reference evidence="3 4" key="1">
    <citation type="submission" date="2020-02" db="EMBL/GenBank/DDBJ databases">
        <title>Draft genome sequence of Limisphaera ngatamarikiensis NGM72.4T, a thermophilic Verrucomicrobia grouped in subdivision 3.</title>
        <authorList>
            <person name="Carere C.R."/>
            <person name="Steen J."/>
            <person name="Hugenholtz P."/>
            <person name="Stott M.B."/>
        </authorList>
    </citation>
    <scope>NUCLEOTIDE SEQUENCE [LARGE SCALE GENOMIC DNA]</scope>
    <source>
        <strain evidence="3 4">NGM72.4</strain>
    </source>
</reference>
<dbReference type="InterPro" id="IPR005653">
    <property type="entry name" value="OstA-like_N"/>
</dbReference>
<evidence type="ECO:0000256" key="1">
    <source>
        <dbReference type="ARBA" id="ARBA00022729"/>
    </source>
</evidence>
<dbReference type="AlphaFoldDB" id="A0A6M1RR00"/>
<dbReference type="GO" id="GO:0009279">
    <property type="term" value="C:cell outer membrane"/>
    <property type="evidence" value="ECO:0007669"/>
    <property type="project" value="TreeGrafter"/>
</dbReference>
<dbReference type="PANTHER" id="PTHR36504">
    <property type="entry name" value="LIPOPOLYSACCHARIDE EXPORT SYSTEM PROTEIN LPTA"/>
    <property type="match status" value="1"/>
</dbReference>
<keyword evidence="4" id="KW-1185">Reference proteome</keyword>
<dbReference type="GO" id="GO:0015920">
    <property type="term" value="P:lipopolysaccharide transport"/>
    <property type="evidence" value="ECO:0007669"/>
    <property type="project" value="TreeGrafter"/>
</dbReference>
<dbReference type="GO" id="GO:0017089">
    <property type="term" value="F:glycolipid transfer activity"/>
    <property type="evidence" value="ECO:0007669"/>
    <property type="project" value="TreeGrafter"/>
</dbReference>
<dbReference type="Proteomes" id="UP000477311">
    <property type="component" value="Unassembled WGS sequence"/>
</dbReference>
<name>A0A6M1RR00_9BACT</name>
<dbReference type="EMBL" id="JAAKYA010000072">
    <property type="protein sequence ID" value="NGO39807.1"/>
    <property type="molecule type" value="Genomic_DNA"/>
</dbReference>
<dbReference type="Pfam" id="PF03968">
    <property type="entry name" value="LptD_N"/>
    <property type="match status" value="2"/>
</dbReference>
<dbReference type="PANTHER" id="PTHR36504:SF1">
    <property type="entry name" value="LIPOPOLYSACCHARIDE EXPORT SYSTEM PROTEIN LPTA"/>
    <property type="match status" value="1"/>
</dbReference>
<feature type="domain" description="Organic solvent tolerance-like N-terminal" evidence="2">
    <location>
        <begin position="146"/>
        <end position="249"/>
    </location>
</feature>
<evidence type="ECO:0000259" key="2">
    <source>
        <dbReference type="Pfam" id="PF03968"/>
    </source>
</evidence>